<feature type="domain" description="Radical SAM core" evidence="10">
    <location>
        <begin position="43"/>
        <end position="264"/>
    </location>
</feature>
<dbReference type="Proteomes" id="UP000265631">
    <property type="component" value="Unassembled WGS sequence"/>
</dbReference>
<evidence type="ECO:0000256" key="8">
    <source>
        <dbReference type="ARBA" id="ARBA00023128"/>
    </source>
</evidence>
<dbReference type="STRING" id="2594813.A0A395N206"/>
<reference evidence="11 12" key="1">
    <citation type="journal article" date="2018" name="PLoS Pathog.">
        <title>Evolution of structural diversity of trichothecenes, a family of toxins produced by plant pathogenic and entomopathogenic fungi.</title>
        <authorList>
            <person name="Proctor R.H."/>
            <person name="McCormick S.P."/>
            <person name="Kim H.S."/>
            <person name="Cardoza R.E."/>
            <person name="Stanley A.M."/>
            <person name="Lindo L."/>
            <person name="Kelly A."/>
            <person name="Brown D.W."/>
            <person name="Lee T."/>
            <person name="Vaughan M.M."/>
            <person name="Alexander N.J."/>
            <person name="Busman M."/>
            <person name="Gutierrez S."/>
        </authorList>
    </citation>
    <scope>NUCLEOTIDE SEQUENCE [LARGE SCALE GENOMIC DNA]</scope>
    <source>
        <strain evidence="11 12">NRRL 13405</strain>
    </source>
</reference>
<evidence type="ECO:0000313" key="11">
    <source>
        <dbReference type="EMBL" id="RFN53967.1"/>
    </source>
</evidence>
<keyword evidence="9" id="KW-1133">Transmembrane helix</keyword>
<dbReference type="InterPro" id="IPR006638">
    <property type="entry name" value="Elp3/MiaA/NifB-like_rSAM"/>
</dbReference>
<evidence type="ECO:0000256" key="3">
    <source>
        <dbReference type="ARBA" id="ARBA00022691"/>
    </source>
</evidence>
<evidence type="ECO:0000256" key="1">
    <source>
        <dbReference type="ARBA" id="ARBA00001966"/>
    </source>
</evidence>
<keyword evidence="12" id="KW-1185">Reference proteome</keyword>
<gene>
    <name evidence="11" type="ORF">FIE12Z_1714</name>
</gene>
<comment type="caution">
    <text evidence="11">The sequence shown here is derived from an EMBL/GenBank/DDBJ whole genome shotgun (WGS) entry which is preliminary data.</text>
</comment>
<keyword evidence="8" id="KW-0496">Mitochondrion</keyword>
<dbReference type="Pfam" id="PF04055">
    <property type="entry name" value="Radical_SAM"/>
    <property type="match status" value="1"/>
</dbReference>
<dbReference type="SFLD" id="SFLDG01067">
    <property type="entry name" value="SPASM/twitch_domain_containing"/>
    <property type="match status" value="1"/>
</dbReference>
<dbReference type="SFLD" id="SFLDG01088">
    <property type="entry name" value="antiviral_proteins"/>
    <property type="match status" value="1"/>
</dbReference>
<dbReference type="GO" id="GO:0046872">
    <property type="term" value="F:metal ion binding"/>
    <property type="evidence" value="ECO:0007669"/>
    <property type="project" value="UniProtKB-KW"/>
</dbReference>
<feature type="transmembrane region" description="Helical" evidence="9">
    <location>
        <begin position="12"/>
        <end position="31"/>
    </location>
</feature>
<dbReference type="InterPro" id="IPR051196">
    <property type="entry name" value="RSAD2/Viperin_antiviral"/>
</dbReference>
<dbReference type="PROSITE" id="PS51918">
    <property type="entry name" value="RADICAL_SAM"/>
    <property type="match status" value="1"/>
</dbReference>
<evidence type="ECO:0000259" key="10">
    <source>
        <dbReference type="PROSITE" id="PS51918"/>
    </source>
</evidence>
<accession>A0A395N206</accession>
<dbReference type="PANTHER" id="PTHR21339">
    <property type="entry name" value="RADICAL S-ADENOSYL METHIONINE DOMAIN-CONTAINING PROTEIN 2"/>
    <property type="match status" value="1"/>
</dbReference>
<sequence>MAILSLLGDLPLHYLLVLGALTIFIAFQQFFKKDSAPKTVQEFNKESNVPVSVNYFPSRKCNYTCGFCFHTDTSSYVLPTDEQKRGLRLLKEAGMRKLNIAGGEPFLYPRLLTELLQYGKEELGIESISIVSNGSKITEKWMRENCQWLDILAISCDSFNPKTNKKIGRGDDGGNVIRLFRIAEWCREYGIKFKLNTVVNIHNWDEDMSSEIEELAPFRWKVFQCLLVAGENEDATRLRDARNFLVTDEQWKTFCDRHKHLPCYVPEDTNAMASSYLLLDEYMCFLDKGEGMITKSESILKVGVQKAMEQVVWDKGSFIDRGGIYDWGRSDMKQEVGCSSRSNEKLQW</sequence>
<evidence type="ECO:0000256" key="9">
    <source>
        <dbReference type="SAM" id="Phobius"/>
    </source>
</evidence>
<dbReference type="PANTHER" id="PTHR21339:SF0">
    <property type="entry name" value="S-ADENOSYLMETHIONINE-DEPENDENT NUCLEOTIDE DEHYDRATASE RSAD2"/>
    <property type="match status" value="1"/>
</dbReference>
<dbReference type="GO" id="GO:0051539">
    <property type="term" value="F:4 iron, 4 sulfur cluster binding"/>
    <property type="evidence" value="ECO:0007669"/>
    <property type="project" value="UniProtKB-KW"/>
</dbReference>
<keyword evidence="5" id="KW-0408">Iron</keyword>
<keyword evidence="3" id="KW-0949">S-adenosyl-L-methionine</keyword>
<dbReference type="SMART" id="SM00729">
    <property type="entry name" value="Elp3"/>
    <property type="match status" value="1"/>
</dbReference>
<evidence type="ECO:0000256" key="6">
    <source>
        <dbReference type="ARBA" id="ARBA00023014"/>
    </source>
</evidence>
<evidence type="ECO:0000256" key="5">
    <source>
        <dbReference type="ARBA" id="ARBA00023004"/>
    </source>
</evidence>
<dbReference type="InterPro" id="IPR007197">
    <property type="entry name" value="rSAM"/>
</dbReference>
<dbReference type="GO" id="GO:0003824">
    <property type="term" value="F:catalytic activity"/>
    <property type="evidence" value="ECO:0007669"/>
    <property type="project" value="InterPro"/>
</dbReference>
<keyword evidence="9" id="KW-0472">Membrane</keyword>
<dbReference type="GO" id="GO:0051607">
    <property type="term" value="P:defense response to virus"/>
    <property type="evidence" value="ECO:0007669"/>
    <property type="project" value="UniProtKB-KW"/>
</dbReference>
<dbReference type="EMBL" id="PXXK01000033">
    <property type="protein sequence ID" value="RFN53967.1"/>
    <property type="molecule type" value="Genomic_DNA"/>
</dbReference>
<evidence type="ECO:0000313" key="12">
    <source>
        <dbReference type="Proteomes" id="UP000265631"/>
    </source>
</evidence>
<comment type="cofactor">
    <cofactor evidence="1">
        <name>[4Fe-4S] cluster</name>
        <dbReference type="ChEBI" id="CHEBI:49883"/>
    </cofactor>
</comment>
<dbReference type="NCBIfam" id="NF038283">
    <property type="entry name" value="viperin_w_prok"/>
    <property type="match status" value="1"/>
</dbReference>
<keyword evidence="2" id="KW-0004">4Fe-4S</keyword>
<proteinExistence type="predicted"/>
<dbReference type="CDD" id="cd01335">
    <property type="entry name" value="Radical_SAM"/>
    <property type="match status" value="1"/>
</dbReference>
<dbReference type="AlphaFoldDB" id="A0A395N206"/>
<evidence type="ECO:0000256" key="2">
    <source>
        <dbReference type="ARBA" id="ARBA00022485"/>
    </source>
</evidence>
<evidence type="ECO:0000256" key="4">
    <source>
        <dbReference type="ARBA" id="ARBA00022723"/>
    </source>
</evidence>
<keyword evidence="9" id="KW-0812">Transmembrane</keyword>
<dbReference type="SUPFAM" id="SSF102114">
    <property type="entry name" value="Radical SAM enzymes"/>
    <property type="match status" value="1"/>
</dbReference>
<dbReference type="OrthoDB" id="549750at2759"/>
<keyword evidence="7" id="KW-0051">Antiviral defense</keyword>
<name>A0A395N206_9HYPO</name>
<dbReference type="Gene3D" id="3.20.20.70">
    <property type="entry name" value="Aldolase class I"/>
    <property type="match status" value="1"/>
</dbReference>
<dbReference type="SFLD" id="SFLDF00318">
    <property type="entry name" value="Viperin"/>
    <property type="match status" value="1"/>
</dbReference>
<dbReference type="SFLD" id="SFLDS00029">
    <property type="entry name" value="Radical_SAM"/>
    <property type="match status" value="1"/>
</dbReference>
<protein>
    <submittedName>
        <fullName evidence="11">Radical s-adenosyl methionine domain-containing protein 2</fullName>
    </submittedName>
</protein>
<dbReference type="InterPro" id="IPR013785">
    <property type="entry name" value="Aldolase_TIM"/>
</dbReference>
<evidence type="ECO:0000256" key="7">
    <source>
        <dbReference type="ARBA" id="ARBA00023118"/>
    </source>
</evidence>
<keyword evidence="4" id="KW-0479">Metal-binding</keyword>
<keyword evidence="6" id="KW-0411">Iron-sulfur</keyword>
<organism evidence="11 12">
    <name type="scientific">Fusarium flagelliforme</name>
    <dbReference type="NCBI Taxonomy" id="2675880"/>
    <lineage>
        <taxon>Eukaryota</taxon>
        <taxon>Fungi</taxon>
        <taxon>Dikarya</taxon>
        <taxon>Ascomycota</taxon>
        <taxon>Pezizomycotina</taxon>
        <taxon>Sordariomycetes</taxon>
        <taxon>Hypocreomycetidae</taxon>
        <taxon>Hypocreales</taxon>
        <taxon>Nectriaceae</taxon>
        <taxon>Fusarium</taxon>
        <taxon>Fusarium incarnatum-equiseti species complex</taxon>
    </lineage>
</organism>
<dbReference type="InterPro" id="IPR058240">
    <property type="entry name" value="rSAM_sf"/>
</dbReference>